<protein>
    <submittedName>
        <fullName evidence="2">Uncharacterized protein</fullName>
    </submittedName>
</protein>
<name>A0A1Y1ILX4_KLENI</name>
<dbReference type="Proteomes" id="UP000054558">
    <property type="component" value="Unassembled WGS sequence"/>
</dbReference>
<evidence type="ECO:0000313" key="3">
    <source>
        <dbReference type="Proteomes" id="UP000054558"/>
    </source>
</evidence>
<evidence type="ECO:0000256" key="1">
    <source>
        <dbReference type="SAM" id="MobiDB-lite"/>
    </source>
</evidence>
<keyword evidence="3" id="KW-1185">Reference proteome</keyword>
<evidence type="ECO:0000313" key="2">
    <source>
        <dbReference type="EMBL" id="GAQ89108.1"/>
    </source>
</evidence>
<organism evidence="2 3">
    <name type="scientific">Klebsormidium nitens</name>
    <name type="common">Green alga</name>
    <name type="synonym">Ulothrix nitens</name>
    <dbReference type="NCBI Taxonomy" id="105231"/>
    <lineage>
        <taxon>Eukaryota</taxon>
        <taxon>Viridiplantae</taxon>
        <taxon>Streptophyta</taxon>
        <taxon>Klebsormidiophyceae</taxon>
        <taxon>Klebsormidiales</taxon>
        <taxon>Klebsormidiaceae</taxon>
        <taxon>Klebsormidium</taxon>
    </lineage>
</organism>
<proteinExistence type="predicted"/>
<feature type="region of interest" description="Disordered" evidence="1">
    <location>
        <begin position="1"/>
        <end position="57"/>
    </location>
</feature>
<dbReference type="AlphaFoldDB" id="A0A1Y1ILX4"/>
<accession>A0A1Y1ILX4</accession>
<reference evidence="2 3" key="1">
    <citation type="journal article" date="2014" name="Nat. Commun.">
        <title>Klebsormidium flaccidum genome reveals primary factors for plant terrestrial adaptation.</title>
        <authorList>
            <person name="Hori K."/>
            <person name="Maruyama F."/>
            <person name="Fujisawa T."/>
            <person name="Togashi T."/>
            <person name="Yamamoto N."/>
            <person name="Seo M."/>
            <person name="Sato S."/>
            <person name="Yamada T."/>
            <person name="Mori H."/>
            <person name="Tajima N."/>
            <person name="Moriyama T."/>
            <person name="Ikeuchi M."/>
            <person name="Watanabe M."/>
            <person name="Wada H."/>
            <person name="Kobayashi K."/>
            <person name="Saito M."/>
            <person name="Masuda T."/>
            <person name="Sasaki-Sekimoto Y."/>
            <person name="Mashiguchi K."/>
            <person name="Awai K."/>
            <person name="Shimojima M."/>
            <person name="Masuda S."/>
            <person name="Iwai M."/>
            <person name="Nobusawa T."/>
            <person name="Narise T."/>
            <person name="Kondo S."/>
            <person name="Saito H."/>
            <person name="Sato R."/>
            <person name="Murakawa M."/>
            <person name="Ihara Y."/>
            <person name="Oshima-Yamada Y."/>
            <person name="Ohtaka K."/>
            <person name="Satoh M."/>
            <person name="Sonobe K."/>
            <person name="Ishii M."/>
            <person name="Ohtani R."/>
            <person name="Kanamori-Sato M."/>
            <person name="Honoki R."/>
            <person name="Miyazaki D."/>
            <person name="Mochizuki H."/>
            <person name="Umetsu J."/>
            <person name="Higashi K."/>
            <person name="Shibata D."/>
            <person name="Kamiya Y."/>
            <person name="Sato N."/>
            <person name="Nakamura Y."/>
            <person name="Tabata S."/>
            <person name="Ida S."/>
            <person name="Kurokawa K."/>
            <person name="Ohta H."/>
        </authorList>
    </citation>
    <scope>NUCLEOTIDE SEQUENCE [LARGE SCALE GENOMIC DNA]</scope>
    <source>
        <strain evidence="2 3">NIES-2285</strain>
    </source>
</reference>
<dbReference type="EMBL" id="DF237437">
    <property type="protein sequence ID" value="GAQ89108.1"/>
    <property type="molecule type" value="Genomic_DNA"/>
</dbReference>
<sequence length="401" mass="42864">MSTSRLQPSTMKRFFPGRVRVGRTQAEPSPPFQALLPRGWDATSPAANHNPPPGSSGCNCESVPLASHQGGCSVEKALKKRNSETSKKSRPRSFASWFGAEKKVVASPKRGGKEIAECDVDGRYYSKKAVGVEQGQCPQKFLDVEQGGGGDWETASSSMAPKETIVRRKLVFPGRPVMKAFQSCPVEPISKIPTVLPFVYPPSKNGSPDENREPLSFAGGLVMQPRKAAPGGGARREVFGVLEEKPRGGAAPLQRCKSTVNLSSFAQGGQKSEPVAGGELGRIKRPGTLKRVASPVAIQSPGGKYLKRLNDGVDTPVLILSAHSHGLPKMRRKSGEGVRRQSSGSAEGLLPGLSQLNIGLRSPAEGVFDPPKDSPPIWKRRRVSCPRSIAVPMPPPPIYAS</sequence>
<feature type="region of interest" description="Disordered" evidence="1">
    <location>
        <begin position="328"/>
        <end position="382"/>
    </location>
</feature>
<gene>
    <name evidence="2" type="ORF">KFL_004880030</name>
</gene>
<feature type="compositionally biased region" description="Polar residues" evidence="1">
    <location>
        <begin position="1"/>
        <end position="10"/>
    </location>
</feature>